<accession>A0AAW2YAR1</accession>
<name>A0AAW2YAR1_9LAMI</name>
<proteinExistence type="predicted"/>
<comment type="caution">
    <text evidence="1">The sequence shown here is derived from an EMBL/GenBank/DDBJ whole genome shotgun (WGS) entry which is preliminary data.</text>
</comment>
<sequence>MLETCELLLARSLWSVGSGTSVRILEDRWLHRLRTFRITASLARWRRDALVRSIMTTDGSKWGESVVRALFPQSEANSILAVPLRGLEVVGHVVWYFDTKGCFTVRSAYRLGLDLDCAIGEASSKSLAGRFSGTP</sequence>
<dbReference type="AlphaFoldDB" id="A0AAW2YAR1"/>
<gene>
    <name evidence="1" type="ORF">Slati_0183400</name>
</gene>
<protein>
    <submittedName>
        <fullName evidence="1">Uncharacterized protein</fullName>
    </submittedName>
</protein>
<evidence type="ECO:0000313" key="1">
    <source>
        <dbReference type="EMBL" id="KAL0462958.1"/>
    </source>
</evidence>
<feature type="non-terminal residue" evidence="1">
    <location>
        <position position="135"/>
    </location>
</feature>
<reference evidence="1" key="1">
    <citation type="submission" date="2020-06" db="EMBL/GenBank/DDBJ databases">
        <authorList>
            <person name="Li T."/>
            <person name="Hu X."/>
            <person name="Zhang T."/>
            <person name="Song X."/>
            <person name="Zhang H."/>
            <person name="Dai N."/>
            <person name="Sheng W."/>
            <person name="Hou X."/>
            <person name="Wei L."/>
        </authorList>
    </citation>
    <scope>NUCLEOTIDE SEQUENCE</scope>
    <source>
        <strain evidence="1">KEN1</strain>
        <tissue evidence="1">Leaf</tissue>
    </source>
</reference>
<reference evidence="1" key="2">
    <citation type="journal article" date="2024" name="Plant">
        <title>Genomic evolution and insights into agronomic trait innovations of Sesamum species.</title>
        <authorList>
            <person name="Miao H."/>
            <person name="Wang L."/>
            <person name="Qu L."/>
            <person name="Liu H."/>
            <person name="Sun Y."/>
            <person name="Le M."/>
            <person name="Wang Q."/>
            <person name="Wei S."/>
            <person name="Zheng Y."/>
            <person name="Lin W."/>
            <person name="Duan Y."/>
            <person name="Cao H."/>
            <person name="Xiong S."/>
            <person name="Wang X."/>
            <person name="Wei L."/>
            <person name="Li C."/>
            <person name="Ma Q."/>
            <person name="Ju M."/>
            <person name="Zhao R."/>
            <person name="Li G."/>
            <person name="Mu C."/>
            <person name="Tian Q."/>
            <person name="Mei H."/>
            <person name="Zhang T."/>
            <person name="Gao T."/>
            <person name="Zhang H."/>
        </authorList>
    </citation>
    <scope>NUCLEOTIDE SEQUENCE</scope>
    <source>
        <strain evidence="1">KEN1</strain>
    </source>
</reference>
<dbReference type="EMBL" id="JACGWN010000001">
    <property type="protein sequence ID" value="KAL0462958.1"/>
    <property type="molecule type" value="Genomic_DNA"/>
</dbReference>
<organism evidence="1">
    <name type="scientific">Sesamum latifolium</name>
    <dbReference type="NCBI Taxonomy" id="2727402"/>
    <lineage>
        <taxon>Eukaryota</taxon>
        <taxon>Viridiplantae</taxon>
        <taxon>Streptophyta</taxon>
        <taxon>Embryophyta</taxon>
        <taxon>Tracheophyta</taxon>
        <taxon>Spermatophyta</taxon>
        <taxon>Magnoliopsida</taxon>
        <taxon>eudicotyledons</taxon>
        <taxon>Gunneridae</taxon>
        <taxon>Pentapetalae</taxon>
        <taxon>asterids</taxon>
        <taxon>lamiids</taxon>
        <taxon>Lamiales</taxon>
        <taxon>Pedaliaceae</taxon>
        <taxon>Sesamum</taxon>
    </lineage>
</organism>